<feature type="transmembrane region" description="Helical" evidence="6">
    <location>
        <begin position="344"/>
        <end position="364"/>
    </location>
</feature>
<dbReference type="InterPro" id="IPR036259">
    <property type="entry name" value="MFS_trans_sf"/>
</dbReference>
<feature type="transmembrane region" description="Helical" evidence="6">
    <location>
        <begin position="312"/>
        <end position="332"/>
    </location>
</feature>
<dbReference type="PANTHER" id="PTHR10981">
    <property type="entry name" value="BATTENIN"/>
    <property type="match status" value="1"/>
</dbReference>
<dbReference type="EMBL" id="JARBJD010000334">
    <property type="protein sequence ID" value="KAK2943661.1"/>
    <property type="molecule type" value="Genomic_DNA"/>
</dbReference>
<gene>
    <name evidence="8" type="ORF">BLNAU_21409</name>
</gene>
<dbReference type="SUPFAM" id="SSF103473">
    <property type="entry name" value="MFS general substrate transporter"/>
    <property type="match status" value="1"/>
</dbReference>
<evidence type="ECO:0000256" key="3">
    <source>
        <dbReference type="ARBA" id="ARBA00022692"/>
    </source>
</evidence>
<evidence type="ECO:0000313" key="9">
    <source>
        <dbReference type="Proteomes" id="UP001281761"/>
    </source>
</evidence>
<keyword evidence="9" id="KW-1185">Reference proteome</keyword>
<feature type="transmembrane region" description="Helical" evidence="6">
    <location>
        <begin position="66"/>
        <end position="84"/>
    </location>
</feature>
<evidence type="ECO:0000256" key="5">
    <source>
        <dbReference type="ARBA" id="ARBA00023136"/>
    </source>
</evidence>
<comment type="subcellular location">
    <subcellularLocation>
        <location evidence="1">Endomembrane system</location>
        <topology evidence="1">Multi-pass membrane protein</topology>
    </subcellularLocation>
</comment>
<feature type="transmembrane region" description="Helical" evidence="6">
    <location>
        <begin position="181"/>
        <end position="202"/>
    </location>
</feature>
<proteinExistence type="inferred from homology"/>
<dbReference type="InterPro" id="IPR003492">
    <property type="entry name" value="Battenin_disease_Cln3"/>
</dbReference>
<evidence type="ECO:0000256" key="4">
    <source>
        <dbReference type="ARBA" id="ARBA00022989"/>
    </source>
</evidence>
<dbReference type="Pfam" id="PF02487">
    <property type="entry name" value="CLN3"/>
    <property type="match status" value="1"/>
</dbReference>
<dbReference type="Gene3D" id="1.20.1250.20">
    <property type="entry name" value="MFS general substrate transporter like domains"/>
    <property type="match status" value="1"/>
</dbReference>
<keyword evidence="3 6" id="KW-0812">Transmembrane</keyword>
<sequence length="442" mass="49620">MSTAENTDIPSTKSGYTDAQIERMWKKRNLRNWIALFLIGTFNNISYVVVNTSAQAICKAFDKENLVGLIVWFNAGFSFIIRLLHSFFMLKIPFTIRLAICLICYLLGLIGVALSVKIHISVAFISIVVVGCTYSLGESIIMGYMRNFPADSVGGFSSGTGFAGVAGAGLVFLLNALNVPIMIMFLSLTPLCVIYFLVYLFFLKPPKDLPPRPSTEAPVHEDVAEKQVVQGDSKDAEGVNPLMNEGEDERTDETAPLIARRETGCQRFNRVHKSIFWLSFQLMLVYFFEYVVQVGAAHCAFPKKVREESTNFWIKNAFTCINLCYQIGVVISRSSLGCIKIKRVWIMTLLQGLNFVLWMFVAGFQFVKGYWIFALFAHTIFVGLMGGGMYVNTFYLIMQKKDATGDDKELASNMTMIYITIGITLASLFSLLMTEVFFKKLI</sequence>
<keyword evidence="5 6" id="KW-0472">Membrane</keyword>
<feature type="transmembrane region" description="Helical" evidence="6">
    <location>
        <begin position="275"/>
        <end position="292"/>
    </location>
</feature>
<feature type="region of interest" description="Disordered" evidence="7">
    <location>
        <begin position="230"/>
        <end position="251"/>
    </location>
</feature>
<dbReference type="PRINTS" id="PR01315">
    <property type="entry name" value="BATTENIN"/>
</dbReference>
<feature type="transmembrane region" description="Helical" evidence="6">
    <location>
        <begin position="96"/>
        <end position="114"/>
    </location>
</feature>
<comment type="caution">
    <text evidence="8">The sequence shown here is derived from an EMBL/GenBank/DDBJ whole genome shotgun (WGS) entry which is preliminary data.</text>
</comment>
<dbReference type="PANTHER" id="PTHR10981:SF7">
    <property type="entry name" value="BATTENIN"/>
    <property type="match status" value="1"/>
</dbReference>
<protein>
    <submittedName>
        <fullName evidence="8">CLN3 protein</fullName>
    </submittedName>
</protein>
<dbReference type="Proteomes" id="UP001281761">
    <property type="component" value="Unassembled WGS sequence"/>
</dbReference>
<organism evidence="8 9">
    <name type="scientific">Blattamonas nauphoetae</name>
    <dbReference type="NCBI Taxonomy" id="2049346"/>
    <lineage>
        <taxon>Eukaryota</taxon>
        <taxon>Metamonada</taxon>
        <taxon>Preaxostyla</taxon>
        <taxon>Oxymonadida</taxon>
        <taxon>Blattamonas</taxon>
    </lineage>
</organism>
<keyword evidence="4 6" id="KW-1133">Transmembrane helix</keyword>
<name>A0ABQ9WZ22_9EUKA</name>
<evidence type="ECO:0000256" key="1">
    <source>
        <dbReference type="ARBA" id="ARBA00004127"/>
    </source>
</evidence>
<evidence type="ECO:0000256" key="6">
    <source>
        <dbReference type="RuleBase" id="RU361113"/>
    </source>
</evidence>
<accession>A0ABQ9WZ22</accession>
<comment type="similarity">
    <text evidence="2 6">Belongs to the battenin family.</text>
</comment>
<evidence type="ECO:0000313" key="8">
    <source>
        <dbReference type="EMBL" id="KAK2943661.1"/>
    </source>
</evidence>
<feature type="transmembrane region" description="Helical" evidence="6">
    <location>
        <begin position="153"/>
        <end position="175"/>
    </location>
</feature>
<evidence type="ECO:0000256" key="7">
    <source>
        <dbReference type="SAM" id="MobiDB-lite"/>
    </source>
</evidence>
<feature type="transmembrane region" description="Helical" evidence="6">
    <location>
        <begin position="417"/>
        <end position="438"/>
    </location>
</feature>
<feature type="transmembrane region" description="Helical" evidence="6">
    <location>
        <begin position="120"/>
        <end position="141"/>
    </location>
</feature>
<evidence type="ECO:0000256" key="2">
    <source>
        <dbReference type="ARBA" id="ARBA00007467"/>
    </source>
</evidence>
<reference evidence="8 9" key="1">
    <citation type="journal article" date="2022" name="bioRxiv">
        <title>Genomics of Preaxostyla Flagellates Illuminates Evolutionary Transitions and the Path Towards Mitochondrial Loss.</title>
        <authorList>
            <person name="Novak L.V.F."/>
            <person name="Treitli S.C."/>
            <person name="Pyrih J."/>
            <person name="Halakuc P."/>
            <person name="Pipaliya S.V."/>
            <person name="Vacek V."/>
            <person name="Brzon O."/>
            <person name="Soukal P."/>
            <person name="Eme L."/>
            <person name="Dacks J.B."/>
            <person name="Karnkowska A."/>
            <person name="Elias M."/>
            <person name="Hampl V."/>
        </authorList>
    </citation>
    <scope>NUCLEOTIDE SEQUENCE [LARGE SCALE GENOMIC DNA]</scope>
    <source>
        <strain evidence="8">NAU3</strain>
        <tissue evidence="8">Gut</tissue>
    </source>
</reference>
<feature type="transmembrane region" description="Helical" evidence="6">
    <location>
        <begin position="370"/>
        <end position="397"/>
    </location>
</feature>
<feature type="transmembrane region" description="Helical" evidence="6">
    <location>
        <begin position="33"/>
        <end position="54"/>
    </location>
</feature>